<dbReference type="AlphaFoldDB" id="A0AAN6RDG0"/>
<sequence>MMSTAGAEMCYYQFRAIPEIFVDYAEKASIDPMFRATTLPSLGIIERKYPTDDQVAFGYSKPWARLKTYVEHLNEQESGQTSYKILYITRHGLGYHNVFEAEVGREAWNSHWSHLPGSGKITWEDAHLIEEGIQQAKDLGQTYADAFAVDHLPIPKSIYTSPLARCLETTKLVFEPGLRQQGAEFRPYIKECLRERLTDHTCDKRSSKSWIAQNYAQYILEPSFSEEDGLWNAERWESDSEHVARKQRLLEDIFESDQNDFVALVTHSYAISAILEVVNLGHFRMREGSSIALLIRGEKLEKGAQAQV</sequence>
<dbReference type="InterPro" id="IPR050275">
    <property type="entry name" value="PGM_Phosphatase"/>
</dbReference>
<organism evidence="1 2">
    <name type="scientific">Pseudopithomyces chartarum</name>
    <dbReference type="NCBI Taxonomy" id="1892770"/>
    <lineage>
        <taxon>Eukaryota</taxon>
        <taxon>Fungi</taxon>
        <taxon>Dikarya</taxon>
        <taxon>Ascomycota</taxon>
        <taxon>Pezizomycotina</taxon>
        <taxon>Dothideomycetes</taxon>
        <taxon>Pleosporomycetidae</taxon>
        <taxon>Pleosporales</taxon>
        <taxon>Massarineae</taxon>
        <taxon>Didymosphaeriaceae</taxon>
        <taxon>Pseudopithomyces</taxon>
    </lineage>
</organism>
<comment type="caution">
    <text evidence="1">The sequence shown here is derived from an EMBL/GenBank/DDBJ whole genome shotgun (WGS) entry which is preliminary data.</text>
</comment>
<reference evidence="1 2" key="1">
    <citation type="submission" date="2021-02" db="EMBL/GenBank/DDBJ databases">
        <title>Genome assembly of Pseudopithomyces chartarum.</title>
        <authorList>
            <person name="Jauregui R."/>
            <person name="Singh J."/>
            <person name="Voisey C."/>
        </authorList>
    </citation>
    <scope>NUCLEOTIDE SEQUENCE [LARGE SCALE GENOMIC DNA]</scope>
    <source>
        <strain evidence="1 2">AGR01</strain>
    </source>
</reference>
<dbReference type="CDD" id="cd07067">
    <property type="entry name" value="HP_PGM_like"/>
    <property type="match status" value="1"/>
</dbReference>
<dbReference type="GO" id="GO:0005737">
    <property type="term" value="C:cytoplasm"/>
    <property type="evidence" value="ECO:0007669"/>
    <property type="project" value="TreeGrafter"/>
</dbReference>
<keyword evidence="2" id="KW-1185">Reference proteome</keyword>
<dbReference type="GO" id="GO:0016791">
    <property type="term" value="F:phosphatase activity"/>
    <property type="evidence" value="ECO:0007669"/>
    <property type="project" value="TreeGrafter"/>
</dbReference>
<name>A0AAN6RDG0_9PLEO</name>
<evidence type="ECO:0008006" key="3">
    <source>
        <dbReference type="Google" id="ProtNLM"/>
    </source>
</evidence>
<accession>A0AAN6RDG0</accession>
<dbReference type="SMART" id="SM00855">
    <property type="entry name" value="PGAM"/>
    <property type="match status" value="1"/>
</dbReference>
<evidence type="ECO:0000313" key="1">
    <source>
        <dbReference type="EMBL" id="KAK3203074.1"/>
    </source>
</evidence>
<dbReference type="PANTHER" id="PTHR48100">
    <property type="entry name" value="BROAD-SPECIFICITY PHOSPHATASE YOR283W-RELATED"/>
    <property type="match status" value="1"/>
</dbReference>
<dbReference type="InterPro" id="IPR029033">
    <property type="entry name" value="His_PPase_superfam"/>
</dbReference>
<dbReference type="PANTHER" id="PTHR48100:SF1">
    <property type="entry name" value="HISTIDINE PHOSPHATASE FAMILY PROTEIN-RELATED"/>
    <property type="match status" value="1"/>
</dbReference>
<dbReference type="SUPFAM" id="SSF53254">
    <property type="entry name" value="Phosphoglycerate mutase-like"/>
    <property type="match status" value="1"/>
</dbReference>
<dbReference type="Proteomes" id="UP001280581">
    <property type="component" value="Unassembled WGS sequence"/>
</dbReference>
<protein>
    <recommendedName>
        <fullName evidence="3">Histidine phosphatase superfamily</fullName>
    </recommendedName>
</protein>
<dbReference type="Pfam" id="PF00300">
    <property type="entry name" value="His_Phos_1"/>
    <property type="match status" value="1"/>
</dbReference>
<dbReference type="Gene3D" id="3.40.50.1240">
    <property type="entry name" value="Phosphoglycerate mutase-like"/>
    <property type="match status" value="1"/>
</dbReference>
<evidence type="ECO:0000313" key="2">
    <source>
        <dbReference type="Proteomes" id="UP001280581"/>
    </source>
</evidence>
<proteinExistence type="predicted"/>
<gene>
    <name evidence="1" type="ORF">GRF29_112g180534</name>
</gene>
<dbReference type="EMBL" id="WVTA01000011">
    <property type="protein sequence ID" value="KAK3203074.1"/>
    <property type="molecule type" value="Genomic_DNA"/>
</dbReference>
<dbReference type="InterPro" id="IPR013078">
    <property type="entry name" value="His_Pase_superF_clade-1"/>
</dbReference>